<protein>
    <recommendedName>
        <fullName evidence="1">DNA polymerase II large subunit DP2 N-terminal domain-containing protein</fullName>
    </recommendedName>
</protein>
<dbReference type="AlphaFoldDB" id="A0A497JFW1"/>
<evidence type="ECO:0000259" key="1">
    <source>
        <dbReference type="Pfam" id="PF03833"/>
    </source>
</evidence>
<dbReference type="Pfam" id="PF03833">
    <property type="entry name" value="PolC_DP2_N"/>
    <property type="match status" value="1"/>
</dbReference>
<feature type="non-terminal residue" evidence="2">
    <location>
        <position position="54"/>
    </location>
</feature>
<evidence type="ECO:0000313" key="3">
    <source>
        <dbReference type="Proteomes" id="UP000277633"/>
    </source>
</evidence>
<sequence>MEIIASKEVKKYYETIEQKVNKLLGIAKEARAKGYDYATDIETKPVSDLADRAE</sequence>
<reference evidence="2 3" key="1">
    <citation type="submission" date="2018-06" db="EMBL/GenBank/DDBJ databases">
        <title>Extensive metabolic versatility and redundancy in microbially diverse, dynamic hydrothermal sediments.</title>
        <authorList>
            <person name="Dombrowski N."/>
            <person name="Teske A."/>
            <person name="Baker B.J."/>
        </authorList>
    </citation>
    <scope>NUCLEOTIDE SEQUENCE [LARGE SCALE GENOMIC DNA]</scope>
    <source>
        <strain evidence="2">B9_G13</strain>
    </source>
</reference>
<dbReference type="EMBL" id="QMWO01000043">
    <property type="protein sequence ID" value="RLG69831.1"/>
    <property type="molecule type" value="Genomic_DNA"/>
</dbReference>
<dbReference type="InterPro" id="IPR016033">
    <property type="entry name" value="PolC_DP2_N"/>
</dbReference>
<gene>
    <name evidence="2" type="ORF">DRO07_01575</name>
</gene>
<feature type="domain" description="DNA polymerase II large subunit DP2 N-terminal" evidence="1">
    <location>
        <begin position="11"/>
        <end position="54"/>
    </location>
</feature>
<evidence type="ECO:0000313" key="2">
    <source>
        <dbReference type="EMBL" id="RLG69831.1"/>
    </source>
</evidence>
<dbReference type="Proteomes" id="UP000277633">
    <property type="component" value="Unassembled WGS sequence"/>
</dbReference>
<accession>A0A497JFW1</accession>
<name>A0A497JFW1_9ARCH</name>
<comment type="caution">
    <text evidence="2">The sequence shown here is derived from an EMBL/GenBank/DDBJ whole genome shotgun (WGS) entry which is preliminary data.</text>
</comment>
<organism evidence="2 3">
    <name type="scientific">Candidatus Iainarchaeum sp</name>
    <dbReference type="NCBI Taxonomy" id="3101447"/>
    <lineage>
        <taxon>Archaea</taxon>
        <taxon>Candidatus Iainarchaeota</taxon>
        <taxon>Candidatus Iainarchaeia</taxon>
        <taxon>Candidatus Iainarchaeales</taxon>
        <taxon>Candidatus Iainarchaeaceae</taxon>
        <taxon>Candidatus Iainarchaeum</taxon>
    </lineage>
</organism>
<proteinExistence type="predicted"/>